<evidence type="ECO:0000313" key="2">
    <source>
        <dbReference type="EMBL" id="CDA41401.1"/>
    </source>
</evidence>
<dbReference type="Proteomes" id="UP000018175">
    <property type="component" value="Unassembled WGS sequence"/>
</dbReference>
<dbReference type="AlphaFoldDB" id="R6A411"/>
<accession>R6A411</accession>
<name>R6A411_9FIRM</name>
<sequence length="253" mass="28851">MNILAPSGEMIYSVRIPGTGRLMLSIKINTGRITITNVRSMEKTEWNIEDLADFVVDILSRADTEDPAKAWTSIYKEEYPKKAEIAPVQQEKPVQRKEKKVQKAKIEKPKPQSVEENTEEEQIPGQDSVLNHPEYLPENGNNKADSTENVQETDTFVDKQQEKPPYFEKVSAEKEKTEPEMPTNAINTECEDEVDALGNYMNCWEAICDAHRKITLFIEDYSAYDTTPDNMRIEAARINAVTLATELEHLKTL</sequence>
<protein>
    <submittedName>
        <fullName evidence="2">Uncharacterized protein</fullName>
    </submittedName>
</protein>
<feature type="compositionally biased region" description="Polar residues" evidence="1">
    <location>
        <begin position="139"/>
        <end position="154"/>
    </location>
</feature>
<gene>
    <name evidence="2" type="ORF">BN765_00376</name>
</gene>
<comment type="caution">
    <text evidence="2">The sequence shown here is derived from an EMBL/GenBank/DDBJ whole genome shotgun (WGS) entry which is preliminary data.</text>
</comment>
<feature type="region of interest" description="Disordered" evidence="1">
    <location>
        <begin position="86"/>
        <end position="161"/>
    </location>
</feature>
<proteinExistence type="predicted"/>
<dbReference type="EMBL" id="CBBU010000120">
    <property type="protein sequence ID" value="CDA41401.1"/>
    <property type="molecule type" value="Genomic_DNA"/>
</dbReference>
<reference evidence="2" key="1">
    <citation type="submission" date="2012-11" db="EMBL/GenBank/DDBJ databases">
        <title>Dependencies among metagenomic species, viruses, plasmids and units of genetic variation.</title>
        <authorList>
            <person name="Nielsen H.B."/>
            <person name="Almeida M."/>
            <person name="Juncker A.S."/>
            <person name="Rasmussen S."/>
            <person name="Li J."/>
            <person name="Sunagawa S."/>
            <person name="Plichta D."/>
            <person name="Gautier L."/>
            <person name="Le Chatelier E."/>
            <person name="Peletier E."/>
            <person name="Bonde I."/>
            <person name="Nielsen T."/>
            <person name="Manichanh C."/>
            <person name="Arumugam M."/>
            <person name="Batto J."/>
            <person name="Santos M.B.Q.D."/>
            <person name="Blom N."/>
            <person name="Borruel N."/>
            <person name="Burgdorf K.S."/>
            <person name="Boumezbeur F."/>
            <person name="Casellas F."/>
            <person name="Dore J."/>
            <person name="Guarner F."/>
            <person name="Hansen T."/>
            <person name="Hildebrand F."/>
            <person name="Kaas R.S."/>
            <person name="Kennedy S."/>
            <person name="Kristiansen K."/>
            <person name="Kultima J.R."/>
            <person name="Leonard P."/>
            <person name="Levenez F."/>
            <person name="Lund O."/>
            <person name="Moumen B."/>
            <person name="Le Paslier D."/>
            <person name="Pons N."/>
            <person name="Pedersen O."/>
            <person name="Prifti E."/>
            <person name="Qin J."/>
            <person name="Raes J."/>
            <person name="Tap J."/>
            <person name="Tims S."/>
            <person name="Ussery D.W."/>
            <person name="Yamada T."/>
            <person name="MetaHit consortium"/>
            <person name="Renault P."/>
            <person name="Sicheritz-Ponten T."/>
            <person name="Bork P."/>
            <person name="Wang J."/>
            <person name="Brunak S."/>
            <person name="Ehrlich S.D."/>
        </authorList>
    </citation>
    <scope>NUCLEOTIDE SEQUENCE [LARGE SCALE GENOMIC DNA]</scope>
</reference>
<evidence type="ECO:0000256" key="1">
    <source>
        <dbReference type="SAM" id="MobiDB-lite"/>
    </source>
</evidence>
<organism evidence="2">
    <name type="scientific">Lachnospira eligens CAG:72</name>
    <dbReference type="NCBI Taxonomy" id="1263077"/>
    <lineage>
        <taxon>Bacteria</taxon>
        <taxon>Bacillati</taxon>
        <taxon>Bacillota</taxon>
        <taxon>Clostridia</taxon>
        <taxon>Lachnospirales</taxon>
        <taxon>Lachnospiraceae</taxon>
        <taxon>Lachnospira</taxon>
    </lineage>
</organism>